<dbReference type="KEGG" id="aco:Amico_1358"/>
<dbReference type="AlphaFoldDB" id="D5EFZ3"/>
<evidence type="ECO:0000313" key="2">
    <source>
        <dbReference type="Proteomes" id="UP000002366"/>
    </source>
</evidence>
<gene>
    <name evidence="1" type="ordered locus">Amico_1358</name>
</gene>
<dbReference type="HOGENOM" id="CLU_1363837_0_0_0"/>
<reference evidence="1 2" key="1">
    <citation type="journal article" date="2010" name="Stand. Genomic Sci.">
        <title>Complete genome sequence of Aminobacterium colombiense type strain (ALA-1).</title>
        <authorList>
            <person name="Chertkov O."/>
            <person name="Sikorski J."/>
            <person name="Brambilla E."/>
            <person name="Lapidus A."/>
            <person name="Copeland A."/>
            <person name="Glavina Del Rio T."/>
            <person name="Nolan M."/>
            <person name="Lucas S."/>
            <person name="Tice H."/>
            <person name="Cheng J.F."/>
            <person name="Han C."/>
            <person name="Detter J.C."/>
            <person name="Bruce D."/>
            <person name="Tapia R."/>
            <person name="Goodwin L."/>
            <person name="Pitluck S."/>
            <person name="Liolios K."/>
            <person name="Ivanova N."/>
            <person name="Mavromatis K."/>
            <person name="Ovchinnikova G."/>
            <person name="Pati A."/>
            <person name="Chen A."/>
            <person name="Palaniappan K."/>
            <person name="Land M."/>
            <person name="Hauser L."/>
            <person name="Chang Y.J."/>
            <person name="Jeffries C.D."/>
            <person name="Spring S."/>
            <person name="Rohde M."/>
            <person name="Goker M."/>
            <person name="Bristow J."/>
            <person name="Eisen J.A."/>
            <person name="Markowitz V."/>
            <person name="Hugenholtz P."/>
            <person name="Kyrpides N.C."/>
            <person name="Klenk H.P."/>
        </authorList>
    </citation>
    <scope>NUCLEOTIDE SEQUENCE [LARGE SCALE GENOMIC DNA]</scope>
    <source>
        <strain evidence="2">DSM 12261 / ALA-1</strain>
    </source>
</reference>
<dbReference type="Proteomes" id="UP000002366">
    <property type="component" value="Chromosome"/>
</dbReference>
<dbReference type="OrthoDB" id="5028at2"/>
<dbReference type="RefSeq" id="WP_013048738.1">
    <property type="nucleotide sequence ID" value="NC_014011.1"/>
</dbReference>
<accession>D5EFZ3</accession>
<proteinExistence type="predicted"/>
<dbReference type="EMBL" id="CP001997">
    <property type="protein sequence ID" value="ADE57475.1"/>
    <property type="molecule type" value="Genomic_DNA"/>
</dbReference>
<protein>
    <submittedName>
        <fullName evidence="1">Uncharacterized protein</fullName>
    </submittedName>
</protein>
<evidence type="ECO:0000313" key="1">
    <source>
        <dbReference type="EMBL" id="ADE57475.1"/>
    </source>
</evidence>
<organism evidence="1 2">
    <name type="scientific">Aminobacterium colombiense (strain DSM 12261 / ALA-1)</name>
    <dbReference type="NCBI Taxonomy" id="572547"/>
    <lineage>
        <taxon>Bacteria</taxon>
        <taxon>Thermotogati</taxon>
        <taxon>Synergistota</taxon>
        <taxon>Synergistia</taxon>
        <taxon>Synergistales</taxon>
        <taxon>Aminobacteriaceae</taxon>
        <taxon>Aminobacterium</taxon>
    </lineage>
</organism>
<sequence length="200" mass="22929">MITSIDDKRVSLRSSKSRDREDLLREVKEILSNEGKVLRFIEADGVAIEEEAFKALREIVMVNFISISVQELVMESLENSEKYLITIIDAMDKSACALEKKQADDAMTALIDAVEGICWQLETIYQLQILLSVEERERMDEEFEAHRETLIDGLERTSEFMKERKHAEAAGIIREKINPSLDGLHSYIENLRSLAHGKAW</sequence>
<keyword evidence="2" id="KW-1185">Reference proteome</keyword>
<dbReference type="STRING" id="572547.Amico_1358"/>
<name>D5EFZ3_AMICL</name>